<evidence type="ECO:0000313" key="2">
    <source>
        <dbReference type="Proteomes" id="UP000198623"/>
    </source>
</evidence>
<reference evidence="2" key="1">
    <citation type="submission" date="2016-10" db="EMBL/GenBank/DDBJ databases">
        <authorList>
            <person name="Varghese N."/>
            <person name="Submissions S."/>
        </authorList>
    </citation>
    <scope>NUCLEOTIDE SEQUENCE [LARGE SCALE GENOMIC DNA]</scope>
    <source>
        <strain evidence="2">CGMCC 1.10971</strain>
    </source>
</reference>
<gene>
    <name evidence="1" type="ORF">SAMN05216175_10379</name>
</gene>
<dbReference type="AlphaFoldDB" id="A0A1I2NYB8"/>
<proteinExistence type="predicted"/>
<accession>A0A1I2NYB8</accession>
<organism evidence="1 2">
    <name type="scientific">Neptunomonas qingdaonensis</name>
    <dbReference type="NCBI Taxonomy" id="1045558"/>
    <lineage>
        <taxon>Bacteria</taxon>
        <taxon>Pseudomonadati</taxon>
        <taxon>Pseudomonadota</taxon>
        <taxon>Gammaproteobacteria</taxon>
        <taxon>Oceanospirillales</taxon>
        <taxon>Oceanospirillaceae</taxon>
        <taxon>Neptunomonas</taxon>
    </lineage>
</organism>
<dbReference type="Proteomes" id="UP000198623">
    <property type="component" value="Unassembled WGS sequence"/>
</dbReference>
<evidence type="ECO:0000313" key="1">
    <source>
        <dbReference type="EMBL" id="SFG06496.1"/>
    </source>
</evidence>
<dbReference type="OrthoDB" id="6196403at2"/>
<dbReference type="RefSeq" id="WP_090725487.1">
    <property type="nucleotide sequence ID" value="NZ_FOOU01000003.1"/>
</dbReference>
<sequence>MKFQVKNGSVECIRTYSNNKQSVIVRFDENLKIAAPHVISKLSQDELLSLDEWLAERELIKDAPTGDNLLCLLPSLMDKAITALDHTDNIDQEAYSLLLAASEKLHEKLLSVEDVVVKKSSKLTAINRTEANKERIKQVKKDLL</sequence>
<protein>
    <submittedName>
        <fullName evidence="1">Uncharacterized protein</fullName>
    </submittedName>
</protein>
<keyword evidence="2" id="KW-1185">Reference proteome</keyword>
<name>A0A1I2NYB8_9GAMM</name>
<dbReference type="EMBL" id="FOOU01000003">
    <property type="protein sequence ID" value="SFG06496.1"/>
    <property type="molecule type" value="Genomic_DNA"/>
</dbReference>